<proteinExistence type="predicted"/>
<evidence type="ECO:0000313" key="1">
    <source>
        <dbReference type="EMBL" id="KOF89930.1"/>
    </source>
</evidence>
<reference evidence="1" key="1">
    <citation type="submission" date="2015-07" db="EMBL/GenBank/DDBJ databases">
        <title>MeaNS - Measles Nucleotide Surveillance Program.</title>
        <authorList>
            <person name="Tran T."/>
            <person name="Druce J."/>
        </authorList>
    </citation>
    <scope>NUCLEOTIDE SEQUENCE</scope>
    <source>
        <strain evidence="1">UCB-OBI-ISO-001</strain>
        <tissue evidence="1">Gonad</tissue>
    </source>
</reference>
<accession>A0A0L8HMB8</accession>
<gene>
    <name evidence="1" type="ORF">OCBIM_22012270mg</name>
</gene>
<dbReference type="EMBL" id="KQ417897">
    <property type="protein sequence ID" value="KOF89930.1"/>
    <property type="molecule type" value="Genomic_DNA"/>
</dbReference>
<protein>
    <submittedName>
        <fullName evidence="1">Uncharacterized protein</fullName>
    </submittedName>
</protein>
<sequence length="99" mass="11757">MQISNQVIKREMESMAKEVRASILLLYSHMPFYHLTSFYDNLTIYLHASTYKDLHHSLCCTFAKNTEVCQCICVTKPLDSSKLYRQLFETRVHYISHKY</sequence>
<name>A0A0L8HMB8_OCTBM</name>
<dbReference type="AlphaFoldDB" id="A0A0L8HMB8"/>
<organism evidence="1">
    <name type="scientific">Octopus bimaculoides</name>
    <name type="common">California two-spotted octopus</name>
    <dbReference type="NCBI Taxonomy" id="37653"/>
    <lineage>
        <taxon>Eukaryota</taxon>
        <taxon>Metazoa</taxon>
        <taxon>Spiralia</taxon>
        <taxon>Lophotrochozoa</taxon>
        <taxon>Mollusca</taxon>
        <taxon>Cephalopoda</taxon>
        <taxon>Coleoidea</taxon>
        <taxon>Octopodiformes</taxon>
        <taxon>Octopoda</taxon>
        <taxon>Incirrata</taxon>
        <taxon>Octopodidae</taxon>
        <taxon>Octopus</taxon>
    </lineage>
</organism>